<reference evidence="1 2" key="1">
    <citation type="submission" date="2020-12" db="EMBL/GenBank/DDBJ databases">
        <title>FDA dAtabase for Regulatory Grade micrObial Sequences (FDA-ARGOS): Supporting development and validation of Infectious Disease Dx tests.</title>
        <authorList>
            <person name="Sproer C."/>
            <person name="Gronow S."/>
            <person name="Severitt S."/>
            <person name="Schroder I."/>
            <person name="Tallon L."/>
            <person name="Sadzewicz L."/>
            <person name="Zhao X."/>
            <person name="Boylan J."/>
            <person name="Ott S."/>
            <person name="Bowen H."/>
            <person name="Vavikolanu K."/>
            <person name="Mehta A."/>
            <person name="Aluvathingal J."/>
            <person name="Nadendla S."/>
            <person name="Lowell S."/>
            <person name="Myers T."/>
            <person name="Yan Y."/>
            <person name="Sichtig H."/>
        </authorList>
    </citation>
    <scope>NUCLEOTIDE SEQUENCE [LARGE SCALE GENOMIC DNA]</scope>
    <source>
        <strain evidence="1 2">FDAARGOS_871</strain>
    </source>
</reference>
<sequence length="209" mass="22142">MKILLLSAVLLALAGCGGGEHVDAVRSASSASSVGAASSPALPDGSGWVYLGVADEMRGKTSYMAKLRSVNRVDIGGGHGDVGLDLTLGGYEEYDFPIALFRLSDGEFADCGSEGCRVEYRIDDDEVLGISGDLTDSDSIMGCSARTVEQMGITGCMIENLALFYGLLDGRKMIVEVDISGRGPTQFVFDVSGLQPLDRWHDSAVVYRK</sequence>
<protein>
    <recommendedName>
        <fullName evidence="3">Lipoprotein</fullName>
    </recommendedName>
</protein>
<dbReference type="PROSITE" id="PS51257">
    <property type="entry name" value="PROKAR_LIPOPROTEIN"/>
    <property type="match status" value="1"/>
</dbReference>
<evidence type="ECO:0000313" key="2">
    <source>
        <dbReference type="Proteomes" id="UP000594865"/>
    </source>
</evidence>
<keyword evidence="2" id="KW-1185">Reference proteome</keyword>
<evidence type="ECO:0008006" key="3">
    <source>
        <dbReference type="Google" id="ProtNLM"/>
    </source>
</evidence>
<organism evidence="1 2">
    <name type="scientific">Neisseria cinerea</name>
    <dbReference type="NCBI Taxonomy" id="483"/>
    <lineage>
        <taxon>Bacteria</taxon>
        <taxon>Pseudomonadati</taxon>
        <taxon>Pseudomonadota</taxon>
        <taxon>Betaproteobacteria</taxon>
        <taxon>Neisseriales</taxon>
        <taxon>Neisseriaceae</taxon>
        <taxon>Neisseria</taxon>
    </lineage>
</organism>
<gene>
    <name evidence="1" type="ORF">I6G28_05920</name>
</gene>
<evidence type="ECO:0000313" key="1">
    <source>
        <dbReference type="EMBL" id="QPT37475.1"/>
    </source>
</evidence>
<dbReference type="Proteomes" id="UP000594865">
    <property type="component" value="Chromosome"/>
</dbReference>
<dbReference type="AlphaFoldDB" id="A0A7T3BM10"/>
<dbReference type="GeneID" id="84020897"/>
<accession>A0A7T3BM10</accession>
<dbReference type="RefSeq" id="WP_111726719.1">
    <property type="nucleotide sequence ID" value="NZ_CP065726.1"/>
</dbReference>
<proteinExistence type="predicted"/>
<name>A0A7T3BM10_NEICI</name>
<dbReference type="EMBL" id="CP065726">
    <property type="protein sequence ID" value="QPT37475.1"/>
    <property type="molecule type" value="Genomic_DNA"/>
</dbReference>